<gene>
    <name evidence="2" type="ORF">PLEPLA_LOCUS32464</name>
</gene>
<comment type="caution">
    <text evidence="2">The sequence shown here is derived from an EMBL/GenBank/DDBJ whole genome shotgun (WGS) entry which is preliminary data.</text>
</comment>
<reference evidence="2" key="1">
    <citation type="submission" date="2020-03" db="EMBL/GenBank/DDBJ databases">
        <authorList>
            <person name="Weist P."/>
        </authorList>
    </citation>
    <scope>NUCLEOTIDE SEQUENCE</scope>
</reference>
<dbReference type="AlphaFoldDB" id="A0A9N7YUC0"/>
<name>A0A9N7YUC0_PLEPL</name>
<organism evidence="2 3">
    <name type="scientific">Pleuronectes platessa</name>
    <name type="common">European plaice</name>
    <dbReference type="NCBI Taxonomy" id="8262"/>
    <lineage>
        <taxon>Eukaryota</taxon>
        <taxon>Metazoa</taxon>
        <taxon>Chordata</taxon>
        <taxon>Craniata</taxon>
        <taxon>Vertebrata</taxon>
        <taxon>Euteleostomi</taxon>
        <taxon>Actinopterygii</taxon>
        <taxon>Neopterygii</taxon>
        <taxon>Teleostei</taxon>
        <taxon>Neoteleostei</taxon>
        <taxon>Acanthomorphata</taxon>
        <taxon>Carangaria</taxon>
        <taxon>Pleuronectiformes</taxon>
        <taxon>Pleuronectoidei</taxon>
        <taxon>Pleuronectidae</taxon>
        <taxon>Pleuronectes</taxon>
    </lineage>
</organism>
<accession>A0A9N7YUC0</accession>
<evidence type="ECO:0000313" key="3">
    <source>
        <dbReference type="Proteomes" id="UP001153269"/>
    </source>
</evidence>
<protein>
    <submittedName>
        <fullName evidence="2">Uncharacterized protein</fullName>
    </submittedName>
</protein>
<dbReference type="Proteomes" id="UP001153269">
    <property type="component" value="Unassembled WGS sequence"/>
</dbReference>
<evidence type="ECO:0000313" key="2">
    <source>
        <dbReference type="EMBL" id="CAB1444746.1"/>
    </source>
</evidence>
<feature type="region of interest" description="Disordered" evidence="1">
    <location>
        <begin position="1"/>
        <end position="50"/>
    </location>
</feature>
<proteinExistence type="predicted"/>
<evidence type="ECO:0000256" key="1">
    <source>
        <dbReference type="SAM" id="MobiDB-lite"/>
    </source>
</evidence>
<dbReference type="EMBL" id="CADEAL010003446">
    <property type="protein sequence ID" value="CAB1444746.1"/>
    <property type="molecule type" value="Genomic_DNA"/>
</dbReference>
<keyword evidence="3" id="KW-1185">Reference proteome</keyword>
<sequence>MAVDGLSHSFGTPAGPHFPNNPSPRPGDPTLTVQPTAEVTEPLEKVEPRSLETLQASPKENCPCRLLVILHFIAAATGTRLHSDSASFTLLRSPTSTPFVQTKPSRRALRTGGVASRYSDPSELS</sequence>
<feature type="region of interest" description="Disordered" evidence="1">
    <location>
        <begin position="95"/>
        <end position="125"/>
    </location>
</feature>